<dbReference type="STRING" id="535722.E5R123"/>
<organism evidence="3">
    <name type="scientific">Arthroderma gypseum (strain ATCC MYA-4604 / CBS 118893)</name>
    <name type="common">Microsporum gypseum</name>
    <dbReference type="NCBI Taxonomy" id="535722"/>
    <lineage>
        <taxon>Eukaryota</taxon>
        <taxon>Fungi</taxon>
        <taxon>Dikarya</taxon>
        <taxon>Ascomycota</taxon>
        <taxon>Pezizomycotina</taxon>
        <taxon>Eurotiomycetes</taxon>
        <taxon>Eurotiomycetidae</taxon>
        <taxon>Onygenales</taxon>
        <taxon>Arthrodermataceae</taxon>
        <taxon>Nannizzia</taxon>
    </lineage>
</organism>
<feature type="compositionally biased region" description="Polar residues" evidence="1">
    <location>
        <begin position="404"/>
        <end position="418"/>
    </location>
</feature>
<dbReference type="eggNOG" id="ENOG502S0Z5">
    <property type="taxonomic scope" value="Eukaryota"/>
</dbReference>
<feature type="compositionally biased region" description="Basic and acidic residues" evidence="1">
    <location>
        <begin position="46"/>
        <end position="55"/>
    </location>
</feature>
<proteinExistence type="predicted"/>
<feature type="region of interest" description="Disordered" evidence="1">
    <location>
        <begin position="404"/>
        <end position="597"/>
    </location>
</feature>
<feature type="compositionally biased region" description="Low complexity" evidence="1">
    <location>
        <begin position="534"/>
        <end position="551"/>
    </location>
</feature>
<name>E5R123_ARTGP</name>
<feature type="region of interest" description="Disordered" evidence="1">
    <location>
        <begin position="25"/>
        <end position="89"/>
    </location>
</feature>
<dbReference type="AlphaFoldDB" id="E5R123"/>
<feature type="compositionally biased region" description="Low complexity" evidence="1">
    <location>
        <begin position="492"/>
        <end position="507"/>
    </location>
</feature>
<protein>
    <submittedName>
        <fullName evidence="2">Uncharacterized protein</fullName>
    </submittedName>
</protein>
<dbReference type="GeneID" id="10031898"/>
<gene>
    <name evidence="2" type="ORF">MGYG_00665</name>
</gene>
<dbReference type="RefSeq" id="XP_003176579.1">
    <property type="nucleotide sequence ID" value="XM_003176531.1"/>
</dbReference>
<dbReference type="OrthoDB" id="4092340at2759"/>
<feature type="compositionally biased region" description="Polar residues" evidence="1">
    <location>
        <begin position="365"/>
        <end position="380"/>
    </location>
</feature>
<evidence type="ECO:0000256" key="1">
    <source>
        <dbReference type="SAM" id="MobiDB-lite"/>
    </source>
</evidence>
<sequence length="597" mass="63577">MDTGGLAQMTYNNMSLNTSSLGVPGSGFASRGKGSHIKRLSVPHPSKLDQRDDAHGSVSTPRTSRSHLLAGLRTAPKQPTTPSTAPLMQEHPHQNGFGGMQNYSNHSNAYLGGVPQTATGVSFNHSKSYSSGSTAQTYGQMYSLPEHVLAPPALDHILEENGEPMDEALYAELVSTNLYLAAQQQRLQQQLASVTAAAQQFQALHIGTPMHSTHAQALQQQQQQQQILSALPTMGFYQQQAQHGMQPVVHPVPGKPGMFSVFNPMTGQQSYVVDNSVYDDVPLSAAPTASTYEDQIRSPVESHATNGGFHAHSNGNSNGHANGNTHSMFRASARVSPPPAESRQSPIRHHSSTPSTRNPTPPREAQSQMHPQQQARQSPPLQSPAPGIKRDHKKSLSLAVKLINETTRSSNNGSSTPKSAMFPQTPASAGPGTFGPGQNRAGEHAIRQPRGPPPLEELVAKPTTKHEGSKNFATRQRRRAVHSLVRARLERNTSTSTSNGNSHSTGSVTPSSEHGNEQDGDGEFSFSPSDGDADSSSSLSGRRSLGSLRAAANGAIGSERKQVVGGPNGGAGELDAGRRKMPIMVLSNAEKRKSTVM</sequence>
<dbReference type="OMA" id="PGMGFYQ"/>
<dbReference type="VEuPathDB" id="FungiDB:MGYG_00665"/>
<feature type="compositionally biased region" description="Polar residues" evidence="1">
    <location>
        <begin position="77"/>
        <end position="86"/>
    </location>
</feature>
<evidence type="ECO:0000313" key="3">
    <source>
        <dbReference type="Proteomes" id="UP000002669"/>
    </source>
</evidence>
<dbReference type="Proteomes" id="UP000002669">
    <property type="component" value="Unassembled WGS sequence"/>
</dbReference>
<dbReference type="EMBL" id="DS989822">
    <property type="protein sequence ID" value="EFQ97627.1"/>
    <property type="molecule type" value="Genomic_DNA"/>
</dbReference>
<reference evidence="3" key="1">
    <citation type="journal article" date="2012" name="MBio">
        <title>Comparative genome analysis of Trichophyton rubrum and related dermatophytes reveals candidate genes involved in infection.</title>
        <authorList>
            <person name="Martinez D.A."/>
            <person name="Oliver B.G."/>
            <person name="Graeser Y."/>
            <person name="Goldberg J.M."/>
            <person name="Li W."/>
            <person name="Martinez-Rossi N.M."/>
            <person name="Monod M."/>
            <person name="Shelest E."/>
            <person name="Barton R.C."/>
            <person name="Birch E."/>
            <person name="Brakhage A.A."/>
            <person name="Chen Z."/>
            <person name="Gurr S.J."/>
            <person name="Heiman D."/>
            <person name="Heitman J."/>
            <person name="Kosti I."/>
            <person name="Rossi A."/>
            <person name="Saif S."/>
            <person name="Samalova M."/>
            <person name="Saunders C.W."/>
            <person name="Shea T."/>
            <person name="Summerbell R.C."/>
            <person name="Xu J."/>
            <person name="Young S."/>
            <person name="Zeng Q."/>
            <person name="Birren B.W."/>
            <person name="Cuomo C.A."/>
            <person name="White T.C."/>
        </authorList>
    </citation>
    <scope>NUCLEOTIDE SEQUENCE [LARGE SCALE GENOMIC DNA]</scope>
    <source>
        <strain evidence="3">ATCC MYA-4604 / CBS 118893</strain>
    </source>
</reference>
<dbReference type="HOGENOM" id="CLU_035325_0_0_1"/>
<feature type="compositionally biased region" description="Low complexity" evidence="1">
    <location>
        <begin position="306"/>
        <end position="324"/>
    </location>
</feature>
<dbReference type="InParanoid" id="E5R123"/>
<evidence type="ECO:0000313" key="2">
    <source>
        <dbReference type="EMBL" id="EFQ97627.1"/>
    </source>
</evidence>
<feature type="region of interest" description="Disordered" evidence="1">
    <location>
        <begin position="301"/>
        <end position="392"/>
    </location>
</feature>
<accession>E5R123</accession>
<keyword evidence="3" id="KW-1185">Reference proteome</keyword>